<feature type="compositionally biased region" description="Basic and acidic residues" evidence="1">
    <location>
        <begin position="198"/>
        <end position="215"/>
    </location>
</feature>
<feature type="compositionally biased region" description="Polar residues" evidence="1">
    <location>
        <begin position="183"/>
        <end position="197"/>
    </location>
</feature>
<protein>
    <submittedName>
        <fullName evidence="2">Uncharacterized protein</fullName>
    </submittedName>
</protein>
<feature type="compositionally biased region" description="Low complexity" evidence="1">
    <location>
        <begin position="254"/>
        <end position="267"/>
    </location>
</feature>
<feature type="region of interest" description="Disordered" evidence="1">
    <location>
        <begin position="231"/>
        <end position="317"/>
    </location>
</feature>
<sequence>MVNPSNITTLLPPQPAVDLTQPAVEPVTPLGVEHMQPMFRGYRVSRSTTELPPFDQYDQSLMFGMDLSQSDDLAQSSAYMGAVEASPSENWFLGDVPSNVEPQTYSVSELPSYPAQMWTEHVIDEQAYDWWDAASFTNINDPIGMATYQPADVLSTILLSDGHLVPEIPHGDESGRTDKDNSLLESTQNDMTALSNVRDTDRSITGEKRKHDAFSGDHNNVDLATADLYHMQTPPSSSRATQQSHQGPIQVHGQSSQALLATSSTASDGRSEPDGVDENAIGQYSPSVDTDKRGSARGPAKASLSSSSTEKRPRYSF</sequence>
<keyword evidence="3" id="KW-1185">Reference proteome</keyword>
<evidence type="ECO:0000313" key="3">
    <source>
        <dbReference type="Proteomes" id="UP000030752"/>
    </source>
</evidence>
<dbReference type="RefSeq" id="XP_008715444.1">
    <property type="nucleotide sequence ID" value="XM_008717222.1"/>
</dbReference>
<dbReference type="Proteomes" id="UP000030752">
    <property type="component" value="Unassembled WGS sequence"/>
</dbReference>
<organism evidence="2 3">
    <name type="scientific">Cyphellophora europaea (strain CBS 101466)</name>
    <name type="common">Phialophora europaea</name>
    <dbReference type="NCBI Taxonomy" id="1220924"/>
    <lineage>
        <taxon>Eukaryota</taxon>
        <taxon>Fungi</taxon>
        <taxon>Dikarya</taxon>
        <taxon>Ascomycota</taxon>
        <taxon>Pezizomycotina</taxon>
        <taxon>Eurotiomycetes</taxon>
        <taxon>Chaetothyriomycetidae</taxon>
        <taxon>Chaetothyriales</taxon>
        <taxon>Cyphellophoraceae</taxon>
        <taxon>Cyphellophora</taxon>
    </lineage>
</organism>
<feature type="compositionally biased region" description="Polar residues" evidence="1">
    <location>
        <begin position="233"/>
        <end position="247"/>
    </location>
</feature>
<dbReference type="AlphaFoldDB" id="W2S6P2"/>
<dbReference type="InParanoid" id="W2S6P2"/>
<dbReference type="GeneID" id="19970206"/>
<dbReference type="VEuPathDB" id="FungiDB:HMPREF1541_02867"/>
<evidence type="ECO:0000256" key="1">
    <source>
        <dbReference type="SAM" id="MobiDB-lite"/>
    </source>
</evidence>
<dbReference type="EMBL" id="KB822718">
    <property type="protein sequence ID" value="ETN43708.1"/>
    <property type="molecule type" value="Genomic_DNA"/>
</dbReference>
<reference evidence="2 3" key="1">
    <citation type="submission" date="2013-03" db="EMBL/GenBank/DDBJ databases">
        <title>The Genome Sequence of Phialophora europaea CBS 101466.</title>
        <authorList>
            <consortium name="The Broad Institute Genomics Platform"/>
            <person name="Cuomo C."/>
            <person name="de Hoog S."/>
            <person name="Gorbushina A."/>
            <person name="Walker B."/>
            <person name="Young S.K."/>
            <person name="Zeng Q."/>
            <person name="Gargeya S."/>
            <person name="Fitzgerald M."/>
            <person name="Haas B."/>
            <person name="Abouelleil A."/>
            <person name="Allen A.W."/>
            <person name="Alvarado L."/>
            <person name="Arachchi H.M."/>
            <person name="Berlin A.M."/>
            <person name="Chapman S.B."/>
            <person name="Gainer-Dewar J."/>
            <person name="Goldberg J."/>
            <person name="Griggs A."/>
            <person name="Gujja S."/>
            <person name="Hansen M."/>
            <person name="Howarth C."/>
            <person name="Imamovic A."/>
            <person name="Ireland A."/>
            <person name="Larimer J."/>
            <person name="McCowan C."/>
            <person name="Murphy C."/>
            <person name="Pearson M."/>
            <person name="Poon T.W."/>
            <person name="Priest M."/>
            <person name="Roberts A."/>
            <person name="Saif S."/>
            <person name="Shea T."/>
            <person name="Sisk P."/>
            <person name="Sykes S."/>
            <person name="Wortman J."/>
            <person name="Nusbaum C."/>
            <person name="Birren B."/>
        </authorList>
    </citation>
    <scope>NUCLEOTIDE SEQUENCE [LARGE SCALE GENOMIC DNA]</scope>
    <source>
        <strain evidence="2 3">CBS 101466</strain>
    </source>
</reference>
<evidence type="ECO:0000313" key="2">
    <source>
        <dbReference type="EMBL" id="ETN43708.1"/>
    </source>
</evidence>
<name>W2S6P2_CYPE1</name>
<gene>
    <name evidence="2" type="ORF">HMPREF1541_02867</name>
</gene>
<feature type="region of interest" description="Disordered" evidence="1">
    <location>
        <begin position="165"/>
        <end position="219"/>
    </location>
</feature>
<dbReference type="HOGENOM" id="CLU_877226_0_0_1"/>
<proteinExistence type="predicted"/>
<feature type="compositionally biased region" description="Basic and acidic residues" evidence="1">
    <location>
        <begin position="169"/>
        <end position="182"/>
    </location>
</feature>
<accession>W2S6P2</accession>